<evidence type="ECO:0000313" key="2">
    <source>
        <dbReference type="Proteomes" id="UP001416858"/>
    </source>
</evidence>
<proteinExistence type="predicted"/>
<dbReference type="EMBL" id="BAABRO010000003">
    <property type="protein sequence ID" value="GAA5506452.1"/>
    <property type="molecule type" value="Genomic_DNA"/>
</dbReference>
<sequence length="69" mass="7721">MAGNTSMKLNIEKGAVVHGDDYAYAVNDGLQAIVDLGEKKGWSEQQVKSELILQFGVYRTILEQHKVVW</sequence>
<accession>A0ABP9VRQ7</accession>
<comment type="caution">
    <text evidence="1">The sequence shown here is derived from an EMBL/GenBank/DDBJ whole genome shotgun (WGS) entry which is preliminary data.</text>
</comment>
<dbReference type="Proteomes" id="UP001416858">
    <property type="component" value="Unassembled WGS sequence"/>
</dbReference>
<gene>
    <name evidence="1" type="ORF">Rcae01_01905</name>
</gene>
<evidence type="ECO:0000313" key="1">
    <source>
        <dbReference type="EMBL" id="GAA5506452.1"/>
    </source>
</evidence>
<dbReference type="RefSeq" id="WP_345683398.1">
    <property type="nucleotide sequence ID" value="NZ_BAABRO010000003.1"/>
</dbReference>
<protein>
    <submittedName>
        <fullName evidence="1">Uncharacterized protein</fullName>
    </submittedName>
</protein>
<organism evidence="1 2">
    <name type="scientific">Novipirellula caenicola</name>
    <dbReference type="NCBI Taxonomy" id="1536901"/>
    <lineage>
        <taxon>Bacteria</taxon>
        <taxon>Pseudomonadati</taxon>
        <taxon>Planctomycetota</taxon>
        <taxon>Planctomycetia</taxon>
        <taxon>Pirellulales</taxon>
        <taxon>Pirellulaceae</taxon>
        <taxon>Novipirellula</taxon>
    </lineage>
</organism>
<name>A0ABP9VRQ7_9BACT</name>
<keyword evidence="2" id="KW-1185">Reference proteome</keyword>
<reference evidence="1 2" key="1">
    <citation type="submission" date="2024-02" db="EMBL/GenBank/DDBJ databases">
        <title>Rhodopirellula caenicola NBRC 110016.</title>
        <authorList>
            <person name="Ichikawa N."/>
            <person name="Katano-Makiyama Y."/>
            <person name="Hidaka K."/>
        </authorList>
    </citation>
    <scope>NUCLEOTIDE SEQUENCE [LARGE SCALE GENOMIC DNA]</scope>
    <source>
        <strain evidence="1 2">NBRC 110016</strain>
    </source>
</reference>